<proteinExistence type="predicted"/>
<evidence type="ECO:0000313" key="1">
    <source>
        <dbReference type="EMBL" id="PMD45754.1"/>
    </source>
</evidence>
<reference evidence="1 2" key="1">
    <citation type="submission" date="2016-04" db="EMBL/GenBank/DDBJ databases">
        <title>A degradative enzymes factory behind the ericoid mycorrhizal symbiosis.</title>
        <authorList>
            <consortium name="DOE Joint Genome Institute"/>
            <person name="Martino E."/>
            <person name="Morin E."/>
            <person name="Grelet G."/>
            <person name="Kuo A."/>
            <person name="Kohler A."/>
            <person name="Daghino S."/>
            <person name="Barry K."/>
            <person name="Choi C."/>
            <person name="Cichocki N."/>
            <person name="Clum A."/>
            <person name="Copeland A."/>
            <person name="Hainaut M."/>
            <person name="Haridas S."/>
            <person name="Labutti K."/>
            <person name="Lindquist E."/>
            <person name="Lipzen A."/>
            <person name="Khouja H.-R."/>
            <person name="Murat C."/>
            <person name="Ohm R."/>
            <person name="Olson A."/>
            <person name="Spatafora J."/>
            <person name="Veneault-Fourrey C."/>
            <person name="Henrissat B."/>
            <person name="Grigoriev I."/>
            <person name="Martin F."/>
            <person name="Perotto S."/>
        </authorList>
    </citation>
    <scope>NUCLEOTIDE SEQUENCE [LARGE SCALE GENOMIC DNA]</scope>
    <source>
        <strain evidence="1 2">F</strain>
    </source>
</reference>
<sequence length="223" mass="24477">MKLILRCTISPSPASLELRCKSGNFIRLYDIAFSKAGIAFTSTHFESLPETRSCFQDSTNPFSGVNFRSVFIIYRTVHFAARFLHLGSQSQFFWHALRFSAKPLFGFHNFECSYSSAVSLALPEVKHDSRDIFSKGPNCADNCSNVTSALHSCLQTKKLPGYYSQEPTLLSAMRFLAVVSNVPLAQATSFSSALIISGPDGQVALARFDRHFVLTLGGLASGA</sequence>
<gene>
    <name evidence="1" type="ORF">L207DRAFT_259690</name>
</gene>
<protein>
    <submittedName>
        <fullName evidence="1">Uncharacterized protein</fullName>
    </submittedName>
</protein>
<evidence type="ECO:0000313" key="2">
    <source>
        <dbReference type="Proteomes" id="UP000235786"/>
    </source>
</evidence>
<dbReference type="AlphaFoldDB" id="A0A2J6S4R0"/>
<dbReference type="EMBL" id="KZ613940">
    <property type="protein sequence ID" value="PMD45754.1"/>
    <property type="molecule type" value="Genomic_DNA"/>
</dbReference>
<name>A0A2J6S4R0_HYAVF</name>
<dbReference type="Proteomes" id="UP000235786">
    <property type="component" value="Unassembled WGS sequence"/>
</dbReference>
<keyword evidence="2" id="KW-1185">Reference proteome</keyword>
<organism evidence="1 2">
    <name type="scientific">Hyaloscypha variabilis (strain UAMH 11265 / GT02V1 / F)</name>
    <name type="common">Meliniomyces variabilis</name>
    <dbReference type="NCBI Taxonomy" id="1149755"/>
    <lineage>
        <taxon>Eukaryota</taxon>
        <taxon>Fungi</taxon>
        <taxon>Dikarya</taxon>
        <taxon>Ascomycota</taxon>
        <taxon>Pezizomycotina</taxon>
        <taxon>Leotiomycetes</taxon>
        <taxon>Helotiales</taxon>
        <taxon>Hyaloscyphaceae</taxon>
        <taxon>Hyaloscypha</taxon>
        <taxon>Hyaloscypha variabilis</taxon>
    </lineage>
</organism>
<accession>A0A2J6S4R0</accession>